<evidence type="ECO:0000313" key="1">
    <source>
        <dbReference type="EMBL" id="SMC36513.1"/>
    </source>
</evidence>
<name>A0AC61PHQ8_9FIRM</name>
<evidence type="ECO:0000313" key="2">
    <source>
        <dbReference type="Proteomes" id="UP000192328"/>
    </source>
</evidence>
<reference evidence="1" key="1">
    <citation type="submission" date="2017-04" db="EMBL/GenBank/DDBJ databases">
        <authorList>
            <person name="Varghese N."/>
            <person name="Submissions S."/>
        </authorList>
    </citation>
    <scope>NUCLEOTIDE SEQUENCE</scope>
    <source>
        <strain evidence="1">WTE2008</strain>
    </source>
</reference>
<proteinExistence type="predicted"/>
<keyword evidence="2" id="KW-1185">Reference proteome</keyword>
<organism evidence="1 2">
    <name type="scientific">Aristaeella lactis</name>
    <dbReference type="NCBI Taxonomy" id="3046383"/>
    <lineage>
        <taxon>Bacteria</taxon>
        <taxon>Bacillati</taxon>
        <taxon>Bacillota</taxon>
        <taxon>Clostridia</taxon>
        <taxon>Eubacteriales</taxon>
        <taxon>Aristaeellaceae</taxon>
        <taxon>Aristaeella</taxon>
    </lineage>
</organism>
<dbReference type="Proteomes" id="UP000192328">
    <property type="component" value="Unassembled WGS sequence"/>
</dbReference>
<dbReference type="EMBL" id="FWXZ01000001">
    <property type="protein sequence ID" value="SMC36513.1"/>
    <property type="molecule type" value="Genomic_DNA"/>
</dbReference>
<accession>A0AC61PHQ8</accession>
<gene>
    <name evidence="1" type="ORF">SAMN06297397_0298</name>
</gene>
<comment type="caution">
    <text evidence="1">The sequence shown here is derived from an EMBL/GenBank/DDBJ whole genome shotgun (WGS) entry which is preliminary data.</text>
</comment>
<sequence length="422" mass="47984">MKRTVTQRITAISMAVLLTAAALPVSGHAEKEETIAMSAEELAPEVLEYLQPGENVTDIITGDEWLYVMAVDPEGGRNVRLFDKDDGKWEPQHFAGTDEPLPEILNDLEEGTYILDAEKADDRFYVLAGDMSGKWQIRIYSCIDDRWMPETKSGWLEKLFGVFPDIYFQGLSGDQLMINFIDEATACFIRLPGNQWVLSNWYSYYGEEMILTYYPDIMNIEYRQSVYGRTDDRTTRICGAYEEARKIENVTAQMMPQGLKNVNLYPQTGRYDAIAASDSNEYIQIYSGYEGKLKYHESFTVYQGTPVKILEEVEDGIIRVALGDMTGYVWNEDIYPSPNGVLFEVDNNPTQSWNVTSDTSLLNEMTLYSEPSVSSTAIWTYSDCSILYLDMQLIGESEDWFAALTNLGTGFIEKKYFRDGNG</sequence>
<protein>
    <submittedName>
        <fullName evidence="1">Uncharacterized protein</fullName>
    </submittedName>
</protein>